<evidence type="ECO:0000256" key="1">
    <source>
        <dbReference type="SAM" id="Phobius"/>
    </source>
</evidence>
<comment type="caution">
    <text evidence="3">The sequence shown here is derived from an EMBL/GenBank/DDBJ whole genome shotgun (WGS) entry which is preliminary data.</text>
</comment>
<feature type="domain" description="PASTA" evidence="2">
    <location>
        <begin position="38"/>
        <end position="108"/>
    </location>
</feature>
<keyword evidence="1" id="KW-0472">Membrane</keyword>
<dbReference type="SMART" id="SM00740">
    <property type="entry name" value="PASTA"/>
    <property type="match status" value="3"/>
</dbReference>
<gene>
    <name evidence="3" type="ORF">HCT14_00245</name>
</gene>
<name>A0A968GA90_9SPIO</name>
<feature type="domain" description="PASTA" evidence="2">
    <location>
        <begin position="109"/>
        <end position="179"/>
    </location>
</feature>
<dbReference type="RefSeq" id="WP_167699562.1">
    <property type="nucleotide sequence ID" value="NZ_CP118174.1"/>
</dbReference>
<sequence>MAEESEQVSSKIRWTIIGALVSLFMMVSVAGMTILATNNPKDETIVPKIVGLTLSEAMIILQNSDLNTEITTRFVEDPQYTSGLVLQQVPVAGTYTKVGNMVKLTVSAGLAISQVENFVGLKIEEARTTIVSRYNGLLSIKEPLIYLVSQEPEGTIIGQDPVAGTPLSGPIPISFLISRGMVESSAMLTSYEGLAIERALMLVAQNNLPFKFIIEGDSVEGHPVVASQNPKAGASVGKGDMIQFMIRPVTNTELILGVREINVPPHSSPIKIEMYAIVDNREVLLFSTYQQDVRLIAPYYQPAGTVIIIRANGQDQGRFTVQ</sequence>
<dbReference type="CDD" id="cd06577">
    <property type="entry name" value="PASTA_pknB"/>
    <property type="match status" value="2"/>
</dbReference>
<feature type="transmembrane region" description="Helical" evidence="1">
    <location>
        <begin position="12"/>
        <end position="36"/>
    </location>
</feature>
<reference evidence="3 4" key="1">
    <citation type="submission" date="2020-03" db="EMBL/GenBank/DDBJ databases">
        <title>Spirochaetal bacteria isolated from arthropods constitute a novel genus Entomospira genus novum within the order Spirochaetales.</title>
        <authorList>
            <person name="Grana-Miraglia L."/>
            <person name="Sikutova S."/>
            <person name="Fingerle V."/>
            <person name="Sing A."/>
            <person name="Castillo-Ramirez S."/>
            <person name="Margos G."/>
            <person name="Rudolf I."/>
        </authorList>
    </citation>
    <scope>NUCLEOTIDE SEQUENCE [LARGE SCALE GENOMIC DNA]</scope>
    <source>
        <strain evidence="3 4">BR193</strain>
    </source>
</reference>
<keyword evidence="1" id="KW-0812">Transmembrane</keyword>
<dbReference type="Proteomes" id="UP000711995">
    <property type="component" value="Unassembled WGS sequence"/>
</dbReference>
<accession>A0A968GA90</accession>
<evidence type="ECO:0000313" key="3">
    <source>
        <dbReference type="EMBL" id="NIZ39953.1"/>
    </source>
</evidence>
<evidence type="ECO:0000313" key="4">
    <source>
        <dbReference type="Proteomes" id="UP000711995"/>
    </source>
</evidence>
<proteinExistence type="predicted"/>
<dbReference type="InterPro" id="IPR005543">
    <property type="entry name" value="PASTA_dom"/>
</dbReference>
<keyword evidence="1" id="KW-1133">Transmembrane helix</keyword>
<protein>
    <submittedName>
        <fullName evidence="3">PASTA domain-containing protein</fullName>
    </submittedName>
</protein>
<dbReference type="Pfam" id="PF03793">
    <property type="entry name" value="PASTA"/>
    <property type="match status" value="1"/>
</dbReference>
<dbReference type="Gene3D" id="3.30.10.20">
    <property type="match status" value="2"/>
</dbReference>
<dbReference type="EMBL" id="JAATLJ010000001">
    <property type="protein sequence ID" value="NIZ39953.1"/>
    <property type="molecule type" value="Genomic_DNA"/>
</dbReference>
<keyword evidence="4" id="KW-1185">Reference proteome</keyword>
<dbReference type="AlphaFoldDB" id="A0A968GA90"/>
<evidence type="ECO:0000259" key="2">
    <source>
        <dbReference type="PROSITE" id="PS51178"/>
    </source>
</evidence>
<dbReference type="PROSITE" id="PS51178">
    <property type="entry name" value="PASTA"/>
    <property type="match status" value="2"/>
</dbReference>
<organism evidence="3 4">
    <name type="scientific">Entomospira entomophila</name>
    <dbReference type="NCBI Taxonomy" id="2719988"/>
    <lineage>
        <taxon>Bacteria</taxon>
        <taxon>Pseudomonadati</taxon>
        <taxon>Spirochaetota</taxon>
        <taxon>Spirochaetia</taxon>
        <taxon>Spirochaetales</taxon>
        <taxon>Spirochaetaceae</taxon>
        <taxon>Entomospira</taxon>
    </lineage>
</organism>